<reference evidence="2 3" key="1">
    <citation type="submission" date="2022-01" db="EMBL/GenBank/DDBJ databases">
        <title>Dethiosulfovibrio faecalis sp. nov., a novel proteolytic, non-sulfur-reducing bacterium isolated from a marine aquaculture solid waste bioreactor.</title>
        <authorList>
            <person name="Grabowski S."/>
            <person name="Apolinario E."/>
            <person name="Schneider N."/>
            <person name="Marshall C.W."/>
            <person name="Sowers K.R."/>
        </authorList>
    </citation>
    <scope>NUCLEOTIDE SEQUENCE [LARGE SCALE GENOMIC DNA]</scope>
    <source>
        <strain evidence="2 3">DSM 12537</strain>
    </source>
</reference>
<dbReference type="InterPro" id="IPR008338">
    <property type="entry name" value="Capsule_biosynth_CapC"/>
</dbReference>
<dbReference type="Proteomes" id="UP001200430">
    <property type="component" value="Unassembled WGS sequence"/>
</dbReference>
<keyword evidence="3" id="KW-1185">Reference proteome</keyword>
<feature type="transmembrane region" description="Helical" evidence="1">
    <location>
        <begin position="43"/>
        <end position="62"/>
    </location>
</feature>
<dbReference type="EMBL" id="JAKGUD010000008">
    <property type="protein sequence ID" value="MCF4142824.1"/>
    <property type="molecule type" value="Genomic_DNA"/>
</dbReference>
<dbReference type="RefSeq" id="WP_236099544.1">
    <property type="nucleotide sequence ID" value="NZ_JAKGUD010000008.1"/>
</dbReference>
<protein>
    <submittedName>
        <fullName evidence="2">Poly-gamma-glutamate biosynthesis protein PgsC/CapC</fullName>
    </submittedName>
</protein>
<evidence type="ECO:0000313" key="2">
    <source>
        <dbReference type="EMBL" id="MCF4142824.1"/>
    </source>
</evidence>
<dbReference type="PRINTS" id="PR01759">
    <property type="entry name" value="CAPSULEPROTC"/>
</dbReference>
<evidence type="ECO:0000256" key="1">
    <source>
        <dbReference type="SAM" id="Phobius"/>
    </source>
</evidence>
<dbReference type="Pfam" id="PF14102">
    <property type="entry name" value="Caps_synth_CapC"/>
    <property type="match status" value="1"/>
</dbReference>
<comment type="caution">
    <text evidence="2">The sequence shown here is derived from an EMBL/GenBank/DDBJ whole genome shotgun (WGS) entry which is preliminary data.</text>
</comment>
<sequence>MESSLWLLSIGILLGMYFYERTGLSCGGVITPGVLAMSLGSPVRILWALAAAFVVWAVMEGISRVFVVYGRQRIALSMAVALLIKMILGGFSDPGALWLGWAVPGLMAADFQRQGPLATLTSSFSTAFATSMAFSVVSAIGGYLS</sequence>
<feature type="transmembrane region" description="Helical" evidence="1">
    <location>
        <begin position="123"/>
        <end position="144"/>
    </location>
</feature>
<feature type="transmembrane region" description="Helical" evidence="1">
    <location>
        <begin position="74"/>
        <end position="103"/>
    </location>
</feature>
<accession>A0ABS9EQ44</accession>
<proteinExistence type="predicted"/>
<keyword evidence="1" id="KW-1133">Transmembrane helix</keyword>
<name>A0ABS9EQ44_9BACT</name>
<keyword evidence="1" id="KW-0472">Membrane</keyword>
<keyword evidence="1" id="KW-0812">Transmembrane</keyword>
<evidence type="ECO:0000313" key="3">
    <source>
        <dbReference type="Proteomes" id="UP001200430"/>
    </source>
</evidence>
<organism evidence="2 3">
    <name type="scientific">Dethiosulfovibrio marinus</name>
    <dbReference type="NCBI Taxonomy" id="133532"/>
    <lineage>
        <taxon>Bacteria</taxon>
        <taxon>Thermotogati</taxon>
        <taxon>Synergistota</taxon>
        <taxon>Synergistia</taxon>
        <taxon>Synergistales</taxon>
        <taxon>Dethiosulfovibrionaceae</taxon>
        <taxon>Dethiosulfovibrio</taxon>
    </lineage>
</organism>
<gene>
    <name evidence="2" type="ORF">L2W38_08335</name>
</gene>